<keyword evidence="5 8" id="KW-0833">Ubl conjugation pathway</keyword>
<dbReference type="InterPro" id="IPR023318">
    <property type="entry name" value="Ub_act_enz_dom_a_sf"/>
</dbReference>
<dbReference type="GO" id="GO:0016925">
    <property type="term" value="P:protein sumoylation"/>
    <property type="evidence" value="ECO:0007669"/>
    <property type="project" value="UniProtKB-UniRule"/>
</dbReference>
<dbReference type="PROSITE" id="PS51257">
    <property type="entry name" value="PROKAR_LIPOPROTEIN"/>
    <property type="match status" value="1"/>
</dbReference>
<feature type="compositionally biased region" description="Basic and acidic residues" evidence="12">
    <location>
        <begin position="600"/>
        <end position="613"/>
    </location>
</feature>
<evidence type="ECO:0000259" key="14">
    <source>
        <dbReference type="Pfam" id="PF10585"/>
    </source>
</evidence>
<feature type="binding site" evidence="10">
    <location>
        <begin position="121"/>
        <end position="126"/>
    </location>
    <ligand>
        <name>ATP</name>
        <dbReference type="ChEBI" id="CHEBI:30616"/>
    </ligand>
</feature>
<comment type="caution">
    <text evidence="16">The sequence shown here is derived from an EMBL/GenBank/DDBJ whole genome shotgun (WGS) entry which is preliminary data.</text>
</comment>
<gene>
    <name evidence="16" type="ORF">AKO1_005736</name>
</gene>
<feature type="binding site" evidence="11">
    <location>
        <position position="162"/>
    </location>
    <ligand>
        <name>Zn(2+)</name>
        <dbReference type="ChEBI" id="CHEBI:29105"/>
    </ligand>
</feature>
<evidence type="ECO:0000256" key="10">
    <source>
        <dbReference type="PIRSR" id="PIRSR039133-2"/>
    </source>
</evidence>
<feature type="binding site" evidence="11">
    <location>
        <position position="165"/>
    </location>
    <ligand>
        <name>Zn(2+)</name>
        <dbReference type="ChEBI" id="CHEBI:29105"/>
    </ligand>
</feature>
<dbReference type="SUPFAM" id="SSF69572">
    <property type="entry name" value="Activating enzymes of the ubiquitin-like proteins"/>
    <property type="match status" value="1"/>
</dbReference>
<keyword evidence="7 8" id="KW-0067">ATP-binding</keyword>
<dbReference type="PANTHER" id="PTHR10953:SF5">
    <property type="entry name" value="SUMO-ACTIVATING ENZYME SUBUNIT 2"/>
    <property type="match status" value="1"/>
</dbReference>
<dbReference type="EMBL" id="JAOPGA020000148">
    <property type="protein sequence ID" value="KAL0477176.1"/>
    <property type="molecule type" value="Genomic_DNA"/>
</dbReference>
<keyword evidence="4 8" id="KW-0547">Nucleotide-binding</keyword>
<dbReference type="InterPro" id="IPR035985">
    <property type="entry name" value="Ubiquitin-activating_enz"/>
</dbReference>
<evidence type="ECO:0000256" key="9">
    <source>
        <dbReference type="PIRSR" id="PIRSR039133-1"/>
    </source>
</evidence>
<feature type="domain" description="THIF-type NAD/FAD binding fold" evidence="13">
    <location>
        <begin position="9"/>
        <end position="405"/>
    </location>
</feature>
<name>A0AAW2YIA0_9EUKA</name>
<feature type="binding site" evidence="11">
    <location>
        <position position="430"/>
    </location>
    <ligand>
        <name>Zn(2+)</name>
        <dbReference type="ChEBI" id="CHEBI:29105"/>
    </ligand>
</feature>
<dbReference type="GO" id="GO:0031510">
    <property type="term" value="C:SUMO activating enzyme complex"/>
    <property type="evidence" value="ECO:0007669"/>
    <property type="project" value="UniProtKB-UniRule"/>
</dbReference>
<keyword evidence="17" id="KW-1185">Reference proteome</keyword>
<feature type="binding site" evidence="10">
    <location>
        <position position="76"/>
    </location>
    <ligand>
        <name>ATP</name>
        <dbReference type="ChEBI" id="CHEBI:30616"/>
    </ligand>
</feature>
<dbReference type="FunFam" id="3.50.50.80:FF:000004">
    <property type="entry name" value="Ubiquitin-activating enzyme E1-like"/>
    <property type="match status" value="1"/>
</dbReference>
<dbReference type="InterPro" id="IPR019572">
    <property type="entry name" value="UBA_E1_SCCH"/>
</dbReference>
<feature type="binding site" evidence="10">
    <location>
        <begin position="60"/>
        <end position="63"/>
    </location>
    <ligand>
        <name>ATP</name>
        <dbReference type="ChEBI" id="CHEBI:30616"/>
    </ligand>
</feature>
<evidence type="ECO:0000259" key="13">
    <source>
        <dbReference type="Pfam" id="PF00899"/>
    </source>
</evidence>
<dbReference type="AlphaFoldDB" id="A0AAW2YIA0"/>
<reference evidence="16 17" key="1">
    <citation type="submission" date="2024-03" db="EMBL/GenBank/DDBJ databases">
        <title>The Acrasis kona genome and developmental transcriptomes reveal deep origins of eukaryotic multicellular pathways.</title>
        <authorList>
            <person name="Sheikh S."/>
            <person name="Fu C.-J."/>
            <person name="Brown M.W."/>
            <person name="Baldauf S.L."/>
        </authorList>
    </citation>
    <scope>NUCLEOTIDE SEQUENCE [LARGE SCALE GENOMIC DNA]</scope>
    <source>
        <strain evidence="16 17">ATCC MYA-3509</strain>
    </source>
</reference>
<dbReference type="GO" id="GO:0019948">
    <property type="term" value="F:SUMO activating enzyme activity"/>
    <property type="evidence" value="ECO:0007669"/>
    <property type="project" value="UniProtKB-UniRule"/>
</dbReference>
<comment type="similarity">
    <text evidence="2 8">Belongs to the ubiquitin-activating E1 family.</text>
</comment>
<dbReference type="Pfam" id="PF14732">
    <property type="entry name" value="UAE_UbL"/>
    <property type="match status" value="1"/>
</dbReference>
<evidence type="ECO:0000259" key="15">
    <source>
        <dbReference type="Pfam" id="PF14732"/>
    </source>
</evidence>
<accession>A0AAW2YIA0</accession>
<keyword evidence="3 8" id="KW-0479">Metal-binding</keyword>
<comment type="pathway">
    <text evidence="1 8">Protein modification; protein sumoylation.</text>
</comment>
<organism evidence="16 17">
    <name type="scientific">Acrasis kona</name>
    <dbReference type="NCBI Taxonomy" id="1008807"/>
    <lineage>
        <taxon>Eukaryota</taxon>
        <taxon>Discoba</taxon>
        <taxon>Heterolobosea</taxon>
        <taxon>Tetramitia</taxon>
        <taxon>Eutetramitia</taxon>
        <taxon>Acrasidae</taxon>
        <taxon>Acrasis</taxon>
    </lineage>
</organism>
<comment type="subunit">
    <text evidence="8">Heterodimer.</text>
</comment>
<dbReference type="GO" id="GO:0005737">
    <property type="term" value="C:cytoplasm"/>
    <property type="evidence" value="ECO:0007669"/>
    <property type="project" value="TreeGrafter"/>
</dbReference>
<dbReference type="Proteomes" id="UP001431209">
    <property type="component" value="Unassembled WGS sequence"/>
</dbReference>
<feature type="compositionally biased region" description="Basic and acidic residues" evidence="12">
    <location>
        <begin position="574"/>
        <end position="585"/>
    </location>
</feature>
<feature type="region of interest" description="Disordered" evidence="12">
    <location>
        <begin position="254"/>
        <end position="280"/>
    </location>
</feature>
<dbReference type="Gene3D" id="1.10.10.520">
    <property type="entry name" value="Ubiquitin activating enzymes (Uba3). Chain: B, domain 2"/>
    <property type="match status" value="1"/>
</dbReference>
<evidence type="ECO:0000313" key="16">
    <source>
        <dbReference type="EMBL" id="KAL0477176.1"/>
    </source>
</evidence>
<dbReference type="InterPro" id="IPR045886">
    <property type="entry name" value="ThiF/MoeB/HesA"/>
</dbReference>
<dbReference type="InterPro" id="IPR000594">
    <property type="entry name" value="ThiF_NAD_FAD-bd"/>
</dbReference>
<dbReference type="Gene3D" id="3.50.50.80">
    <property type="entry name" value="Ubiquitin-activating enzyme E1, inactive adenylation domain, subdomain 1"/>
    <property type="match status" value="1"/>
</dbReference>
<evidence type="ECO:0000256" key="8">
    <source>
        <dbReference type="PIRNR" id="PIRNR039133"/>
    </source>
</evidence>
<evidence type="ECO:0000256" key="2">
    <source>
        <dbReference type="ARBA" id="ARBA00005673"/>
    </source>
</evidence>
<protein>
    <recommendedName>
        <fullName evidence="8">SUMO-activating enzyme subunit</fullName>
    </recommendedName>
</protein>
<evidence type="ECO:0000256" key="7">
    <source>
        <dbReference type="ARBA" id="ARBA00022840"/>
    </source>
</evidence>
<dbReference type="InterPro" id="IPR030661">
    <property type="entry name" value="Uba2"/>
</dbReference>
<dbReference type="Pfam" id="PF00899">
    <property type="entry name" value="ThiF"/>
    <property type="match status" value="1"/>
</dbReference>
<evidence type="ECO:0000256" key="5">
    <source>
        <dbReference type="ARBA" id="ARBA00022786"/>
    </source>
</evidence>
<dbReference type="Gene3D" id="3.10.290.20">
    <property type="entry name" value="Ubiquitin-like 2 activating enzyme e1b. Chain: B, domain 3"/>
    <property type="match status" value="1"/>
</dbReference>
<keyword evidence="6 8" id="KW-0862">Zinc</keyword>
<evidence type="ECO:0000313" key="17">
    <source>
        <dbReference type="Proteomes" id="UP001431209"/>
    </source>
</evidence>
<feature type="region of interest" description="Disordered" evidence="12">
    <location>
        <begin position="559"/>
        <end position="613"/>
    </location>
</feature>
<feature type="binding site" evidence="10">
    <location>
        <begin position="99"/>
        <end position="100"/>
    </location>
    <ligand>
        <name>ATP</name>
        <dbReference type="ChEBI" id="CHEBI:30616"/>
    </ligand>
</feature>
<evidence type="ECO:0000256" key="4">
    <source>
        <dbReference type="ARBA" id="ARBA00022741"/>
    </source>
</evidence>
<dbReference type="PANTHER" id="PTHR10953">
    <property type="entry name" value="UBIQUITIN-ACTIVATING ENZYME E1"/>
    <property type="match status" value="1"/>
</dbReference>
<feature type="domain" description="Ubiquitin/SUMO-activating enzyme ubiquitin-like" evidence="15">
    <location>
        <begin position="440"/>
        <end position="531"/>
    </location>
</feature>
<proteinExistence type="inferred from homology"/>
<evidence type="ECO:0000256" key="11">
    <source>
        <dbReference type="PIRSR" id="PIRSR039133-3"/>
    </source>
</evidence>
<evidence type="ECO:0000256" key="3">
    <source>
        <dbReference type="ARBA" id="ARBA00022723"/>
    </source>
</evidence>
<sequence>MDRYSHIKQIYGDELFNRMQKSKVLVVGAGGIGCELLKNLVLSGYLNIEIIDLDTIDVSNLNRQFLFRQQHVGQSKAVIAKETALRFNPAANINAHHGSIYSSEFGLDYFRQFDVVLNALDNVDARRHVNRMCLATGIVMIDGGTAGYRGQVNSYQKGLTECYECATKATQKTYAICTIRSNPSTAVHCIVWSKLLFERLFGKIDEANSISDFEILFQEKHKNSLDFARKVFEKVFVQDIKKLTELTEENADKKDTMWNSGKAPEPVPFSDETSNTNTAAAAATDDALEEQRVWSLQENISQFLSKCAALHDRKTSQQSDLSFDKDDDEALQFVTAAANLRCFNFHIKDAKSIFDTKAIAGNIVPAIATSNAVIAGMLVLELTKVISAHDSENKVSSCRTLAGYLQDPPMLKRKKAPVFAMPLPPPNPKCFVCSSNYVTVTLNAKQTKLDYFVKRVLLEKLGLREPMVYLGSKLLYEHSGDGSDDDDDEMAQVFKNNLNKNLTDLGVTDQCVLNVSDGAVDVDWSVRISHDGVLDLDEFKFEGDTESKVVAAALGEDEKKIPEEDDDDMVVWTEDEKRKAKENKQKRGLKRKRDGEEEERQSKVAKVDVVEID</sequence>
<feature type="domain" description="Ubiquitin-activating enzyme SCCH" evidence="14">
    <location>
        <begin position="280"/>
        <end position="351"/>
    </location>
</feature>
<dbReference type="InterPro" id="IPR028077">
    <property type="entry name" value="UAE_UbL_dom"/>
</dbReference>
<dbReference type="PIRSF" id="PIRSF039133">
    <property type="entry name" value="SUMO_E1B"/>
    <property type="match status" value="1"/>
</dbReference>
<evidence type="ECO:0000256" key="6">
    <source>
        <dbReference type="ARBA" id="ARBA00022833"/>
    </source>
</evidence>
<evidence type="ECO:0000256" key="12">
    <source>
        <dbReference type="SAM" id="MobiDB-lite"/>
    </source>
</evidence>
<dbReference type="FunFam" id="3.40.50.720:FF:000618">
    <property type="entry name" value="SUMO-activating enzyme subunit 2"/>
    <property type="match status" value="1"/>
</dbReference>
<dbReference type="GO" id="GO:0005524">
    <property type="term" value="F:ATP binding"/>
    <property type="evidence" value="ECO:0007669"/>
    <property type="project" value="UniProtKB-UniRule"/>
</dbReference>
<feature type="active site" description="Glycyl thioester intermediate" evidence="9">
    <location>
        <position position="177"/>
    </location>
</feature>
<dbReference type="InterPro" id="IPR042449">
    <property type="entry name" value="Ub-E1_IAD_1"/>
</dbReference>
<feature type="binding site" evidence="10">
    <location>
        <begin position="28"/>
        <end position="33"/>
    </location>
    <ligand>
        <name>ATP</name>
        <dbReference type="ChEBI" id="CHEBI:30616"/>
    </ligand>
</feature>
<evidence type="ECO:0000256" key="1">
    <source>
        <dbReference type="ARBA" id="ARBA00004718"/>
    </source>
</evidence>
<dbReference type="Pfam" id="PF10585">
    <property type="entry name" value="UBA_E1_SCCH"/>
    <property type="match status" value="1"/>
</dbReference>
<feature type="binding site" evidence="11">
    <location>
        <position position="433"/>
    </location>
    <ligand>
        <name>Zn(2+)</name>
        <dbReference type="ChEBI" id="CHEBI:29105"/>
    </ligand>
</feature>
<feature type="binding site" evidence="10">
    <location>
        <position position="52"/>
    </location>
    <ligand>
        <name>ATP</name>
        <dbReference type="ChEBI" id="CHEBI:30616"/>
    </ligand>
</feature>
<dbReference type="GO" id="GO:0046872">
    <property type="term" value="F:metal ion binding"/>
    <property type="evidence" value="ECO:0007669"/>
    <property type="project" value="UniProtKB-KW"/>
</dbReference>